<gene>
    <name evidence="2" type="ORF">SAMN04489765_3592</name>
</gene>
<evidence type="ECO:0000313" key="2">
    <source>
        <dbReference type="EMBL" id="SDR16977.1"/>
    </source>
</evidence>
<protein>
    <submittedName>
        <fullName evidence="2">Condensation domain-containing protein</fullName>
    </submittedName>
</protein>
<dbReference type="OrthoDB" id="9789603at2"/>
<feature type="domain" description="Condensation" evidence="1">
    <location>
        <begin position="66"/>
        <end position="378"/>
    </location>
</feature>
<reference evidence="3" key="1">
    <citation type="submission" date="2016-10" db="EMBL/GenBank/DDBJ databases">
        <authorList>
            <person name="Varghese N."/>
            <person name="Submissions S."/>
        </authorList>
    </citation>
    <scope>NUCLEOTIDE SEQUENCE [LARGE SCALE GENOMIC DNA]</scope>
    <source>
        <strain evidence="3">DSM 44142</strain>
    </source>
</reference>
<dbReference type="EMBL" id="FNLF01000002">
    <property type="protein sequence ID" value="SDR16977.1"/>
    <property type="molecule type" value="Genomic_DNA"/>
</dbReference>
<dbReference type="InterPro" id="IPR001242">
    <property type="entry name" value="Condensation_dom"/>
</dbReference>
<proteinExistence type="predicted"/>
<name>A0A1H1GUW6_9ACTN</name>
<dbReference type="InterPro" id="IPR023213">
    <property type="entry name" value="CAT-like_dom_sf"/>
</dbReference>
<accession>A0A1H1GUW6</accession>
<dbReference type="Gene3D" id="3.30.559.10">
    <property type="entry name" value="Chloramphenicol acetyltransferase-like domain"/>
    <property type="match status" value="1"/>
</dbReference>
<sequence>MEYTELADYPLTTGVVTEWIPVVVDPDTGWRADHRPPSHNQADHVRRAAHHETTVVRPGEWIGGVWQIDEDLDEDALRRALRGWFGRHEAFRSLISHAEDGTLLRTTTPPESIDFVAQSVGKLTTSLRVYQHLKNYFDATITPSRWPHCVLATVDNPAGPGFTIVFGADHSVMDAYTQVLAISELTELYRAERADRPARLTPSSSYLDFCALERDQFEHIDFEHPAVRTWLDYLAEDDGESPRFGLPLTDRDARANLRVFQSSLSLQLLDVERTAAFDAACKAAGGKAGNGVVGAFARAEAGLTGSDHVRFVMPMHTRSEERWATSAGWFVGLMPVDLALPATSALSATLESVADALRRNRDVVPVPYPLLSSIVEERTGRGLPAPRYVLSYVDVRYVPGAAEWGEQNAAVLRSECTADDELYIWISRSHTGLYFSARFPSNPVASANVFRLIAALREQLAEVIDHASDVPTALTGHAG</sequence>
<dbReference type="SUPFAM" id="SSF52777">
    <property type="entry name" value="CoA-dependent acyltransferases"/>
    <property type="match status" value="2"/>
</dbReference>
<evidence type="ECO:0000313" key="3">
    <source>
        <dbReference type="Proteomes" id="UP000183053"/>
    </source>
</evidence>
<keyword evidence="3" id="KW-1185">Reference proteome</keyword>
<organism evidence="2 3">
    <name type="scientific">Tsukamurella pulmonis</name>
    <dbReference type="NCBI Taxonomy" id="47312"/>
    <lineage>
        <taxon>Bacteria</taxon>
        <taxon>Bacillati</taxon>
        <taxon>Actinomycetota</taxon>
        <taxon>Actinomycetes</taxon>
        <taxon>Mycobacteriales</taxon>
        <taxon>Tsukamurellaceae</taxon>
        <taxon>Tsukamurella</taxon>
    </lineage>
</organism>
<dbReference type="Proteomes" id="UP000183053">
    <property type="component" value="Unassembled WGS sequence"/>
</dbReference>
<dbReference type="GO" id="GO:0003824">
    <property type="term" value="F:catalytic activity"/>
    <property type="evidence" value="ECO:0007669"/>
    <property type="project" value="InterPro"/>
</dbReference>
<dbReference type="AlphaFoldDB" id="A0A1H1GUW6"/>
<dbReference type="STRING" id="47312.SAMN04489765_3592"/>
<dbReference type="Gene3D" id="3.30.559.30">
    <property type="entry name" value="Nonribosomal peptide synthetase, condensation domain"/>
    <property type="match status" value="1"/>
</dbReference>
<dbReference type="RefSeq" id="WP_068528963.1">
    <property type="nucleotide sequence ID" value="NZ_AP025457.1"/>
</dbReference>
<evidence type="ECO:0000259" key="1">
    <source>
        <dbReference type="Pfam" id="PF00668"/>
    </source>
</evidence>
<dbReference type="GO" id="GO:0008610">
    <property type="term" value="P:lipid biosynthetic process"/>
    <property type="evidence" value="ECO:0007669"/>
    <property type="project" value="UniProtKB-ARBA"/>
</dbReference>
<dbReference type="Pfam" id="PF00668">
    <property type="entry name" value="Condensation"/>
    <property type="match status" value="1"/>
</dbReference>